<protein>
    <recommendedName>
        <fullName evidence="4">Glycosyltransferase family 69 protein</fullName>
    </recommendedName>
</protein>
<dbReference type="OrthoDB" id="262547at2759"/>
<dbReference type="VEuPathDB" id="FungiDB:PV10_03494"/>
<evidence type="ECO:0000313" key="3">
    <source>
        <dbReference type="Proteomes" id="UP000054302"/>
    </source>
</evidence>
<keyword evidence="1" id="KW-0812">Transmembrane</keyword>
<keyword evidence="1" id="KW-0472">Membrane</keyword>
<dbReference type="PANTHER" id="PTHR34144">
    <property type="entry name" value="CHROMOSOME 8, WHOLE GENOME SHOTGUN SEQUENCE"/>
    <property type="match status" value="1"/>
</dbReference>
<organism evidence="2 3">
    <name type="scientific">Exophiala mesophila</name>
    <name type="common">Black yeast-like fungus</name>
    <dbReference type="NCBI Taxonomy" id="212818"/>
    <lineage>
        <taxon>Eukaryota</taxon>
        <taxon>Fungi</taxon>
        <taxon>Dikarya</taxon>
        <taxon>Ascomycota</taxon>
        <taxon>Pezizomycotina</taxon>
        <taxon>Eurotiomycetes</taxon>
        <taxon>Chaetothyriomycetidae</taxon>
        <taxon>Chaetothyriales</taxon>
        <taxon>Herpotrichiellaceae</taxon>
        <taxon>Exophiala</taxon>
    </lineage>
</organism>
<name>A0A0D2AAE1_EXOME</name>
<dbReference type="Pfam" id="PF11735">
    <property type="entry name" value="CAP59_mtransfer"/>
    <property type="match status" value="1"/>
</dbReference>
<dbReference type="Proteomes" id="UP000054302">
    <property type="component" value="Unassembled WGS sequence"/>
</dbReference>
<proteinExistence type="predicted"/>
<sequence length="548" mass="62454">MNHLHPEHDEYELSRTNTFSSEEQDLLSLDRDFPSHDHDNDHDLDHSPLLSDSLLLEHSKPTLSTRFASLTPTWLRKQPRTRRSTAKSRRSPRLRTCSLRSFYRKLACLVYAFIITIITLLVVGGTFYPSYTHLPPHYASLRQRVQASDDPGRANLQNEKIFIAASIFDKGGKLSGGPWADNVLELIQLLGPSNTFLSIYVNDAGLEAKASLNTLRDRVPCDNALVFEEHLDLDEIPHITLLDSTQRVKRIEYLAEVRNRALRPLVASKTRFDKLLYLNDVVFHPEEAAQLLFSTHASAHGVADYRAACAVDFINPFKFYDTFATRDMEGYSMGLPFFPWFSAGGSEQTHQDVIDGTDAVRVKSCWGGMVAFDAKFFQSRPYPGFEPVTAGHGSPSNLSLPYKFRAEQDLYWDASECCLIQADIQNPEPGNSGIYVNPFVRVAYDTKTLSWLRFVRRFERLYTPIHFMLDILVSMPHYNPRRDEEPWQEVVENVWIKDEKLRLGGSFKDVSRLATHSGFCGRRNLAVIKENIMEGERNWESLAVPSSA</sequence>
<dbReference type="PANTHER" id="PTHR34144:SF8">
    <property type="entry name" value="GLYCOSYLTRANSFERASE FAMILY 69 PROTEIN"/>
    <property type="match status" value="1"/>
</dbReference>
<dbReference type="AlphaFoldDB" id="A0A0D2AAE1"/>
<dbReference type="OMA" id="FDAKFFQ"/>
<dbReference type="STRING" id="212818.A0A0D2AAE1"/>
<keyword evidence="1" id="KW-1133">Transmembrane helix</keyword>
<dbReference type="EMBL" id="KN847521">
    <property type="protein sequence ID" value="KIV95893.1"/>
    <property type="molecule type" value="Genomic_DNA"/>
</dbReference>
<evidence type="ECO:0000256" key="1">
    <source>
        <dbReference type="SAM" id="Phobius"/>
    </source>
</evidence>
<accession>A0A0D2AAE1</accession>
<keyword evidence="3" id="KW-1185">Reference proteome</keyword>
<dbReference type="GeneID" id="27321339"/>
<dbReference type="RefSeq" id="XP_016227467.1">
    <property type="nucleotide sequence ID" value="XM_016367949.1"/>
</dbReference>
<dbReference type="InterPro" id="IPR021047">
    <property type="entry name" value="Mannosyltransferase_CMT1"/>
</dbReference>
<feature type="transmembrane region" description="Helical" evidence="1">
    <location>
        <begin position="108"/>
        <end position="128"/>
    </location>
</feature>
<dbReference type="HOGENOM" id="CLU_022271_0_0_1"/>
<reference evidence="2 3" key="1">
    <citation type="submission" date="2015-01" db="EMBL/GenBank/DDBJ databases">
        <title>The Genome Sequence of Exophiala mesophila CBS40295.</title>
        <authorList>
            <consortium name="The Broad Institute Genomics Platform"/>
            <person name="Cuomo C."/>
            <person name="de Hoog S."/>
            <person name="Gorbushina A."/>
            <person name="Stielow B."/>
            <person name="Teixiera M."/>
            <person name="Abouelleil A."/>
            <person name="Chapman S.B."/>
            <person name="Priest M."/>
            <person name="Young S.K."/>
            <person name="Wortman J."/>
            <person name="Nusbaum C."/>
            <person name="Birren B."/>
        </authorList>
    </citation>
    <scope>NUCLEOTIDE SEQUENCE [LARGE SCALE GENOMIC DNA]</scope>
    <source>
        <strain evidence="2 3">CBS 40295</strain>
    </source>
</reference>
<evidence type="ECO:0000313" key="2">
    <source>
        <dbReference type="EMBL" id="KIV95893.1"/>
    </source>
</evidence>
<gene>
    <name evidence="2" type="ORF">PV10_03494</name>
</gene>
<evidence type="ECO:0008006" key="4">
    <source>
        <dbReference type="Google" id="ProtNLM"/>
    </source>
</evidence>